<evidence type="ECO:0000256" key="17">
    <source>
        <dbReference type="ARBA" id="ARBA00023228"/>
    </source>
</evidence>
<dbReference type="RefSeq" id="XP_017331780.1">
    <property type="nucleotide sequence ID" value="XM_017476291.3"/>
</dbReference>
<dbReference type="InterPro" id="IPR027469">
    <property type="entry name" value="Cation_efflux_TMD_sf"/>
</dbReference>
<keyword evidence="17" id="KW-0458">Lysosome</keyword>
<feature type="domain" description="Cation efflux protein cytoplasmic" evidence="27">
    <location>
        <begin position="271"/>
        <end position="346"/>
    </location>
</feature>
<dbReference type="InterPro" id="IPR050681">
    <property type="entry name" value="CDF/SLC30A"/>
</dbReference>
<gene>
    <name evidence="29" type="primary">LOC108270044</name>
</gene>
<feature type="transmembrane region" description="Helical" evidence="25">
    <location>
        <begin position="66"/>
        <end position="87"/>
    </location>
</feature>
<evidence type="ECO:0000256" key="23">
    <source>
        <dbReference type="ARBA" id="ARBA00042216"/>
    </source>
</evidence>
<keyword evidence="8 25" id="KW-0812">Transmembrane</keyword>
<sequence>MVNLVMVQLTRQENIQYSLLLGPSDELKDDYLSTEFEDEQWIAFHCHRSRAAYGQNHEKLVAQRKLLITCIICLVFMIGELIGGYFAHSLAVMTDAAHLLTDFGSILLSLFSLWISKKPASKSLTYGWHRSEILGGLFSVLSIWVVTVVLLFIAIQRIISNDYEIHSKIMLIISGCAVVVNILMAFILHQSPVSHGHSHDHSNTSVRAAFIHVLGDLLQSLGVLLAAMIIYFWPEWKIADPICTFLFSILVLATTSTILKDIFRVLMEGTPPCIEYDSVKDTLLSVRGVKATHSLHIWALTMSQHHMSVHALIDEQTDPHTALMDMTKLLQTEFSFHNITIQIETYSEEIADCHECQDTVD</sequence>
<dbReference type="GeneID" id="108270044"/>
<comment type="subcellular location">
    <subcellularLocation>
        <location evidence="3">Cytoplasmic vesicle</location>
        <location evidence="3">Secretory vesicle</location>
        <location evidence="3">Synaptic vesicle membrane</location>
        <topology evidence="3">Multi-pass membrane protein</topology>
    </subcellularLocation>
    <subcellularLocation>
        <location evidence="1">Late endosome membrane</location>
        <topology evidence="1">Multi-pass membrane protein</topology>
    </subcellularLocation>
    <subcellularLocation>
        <location evidence="2">Lysosome membrane</location>
        <topology evidence="2">Multi-pass membrane protein</topology>
    </subcellularLocation>
    <subcellularLocation>
        <location evidence="19">Synapse</location>
        <location evidence="19">Synaptosome</location>
    </subcellularLocation>
</comment>
<dbReference type="GO" id="GO:0005385">
    <property type="term" value="F:zinc ion transmembrane transporter activity"/>
    <property type="evidence" value="ECO:0007669"/>
    <property type="project" value="UniProtKB-ARBA"/>
</dbReference>
<evidence type="ECO:0000256" key="9">
    <source>
        <dbReference type="ARBA" id="ARBA00022723"/>
    </source>
</evidence>
<dbReference type="InterPro" id="IPR036837">
    <property type="entry name" value="Cation_efflux_CTD_sf"/>
</dbReference>
<keyword evidence="5" id="KW-0813">Transport</keyword>
<evidence type="ECO:0000256" key="7">
    <source>
        <dbReference type="ARBA" id="ARBA00022599"/>
    </source>
</evidence>
<reference evidence="28" key="1">
    <citation type="journal article" date="2016" name="Nat. Commun.">
        <title>The channel catfish genome sequence provides insights into the evolution of scale formation in teleosts.</title>
        <authorList>
            <person name="Liu Z."/>
            <person name="Liu S."/>
            <person name="Yao J."/>
            <person name="Bao L."/>
            <person name="Zhang J."/>
            <person name="Li Y."/>
            <person name="Jiang C."/>
            <person name="Sun L."/>
            <person name="Wang R."/>
            <person name="Zhang Y."/>
            <person name="Zhou T."/>
            <person name="Zeng Q."/>
            <person name="Fu Q."/>
            <person name="Gao S."/>
            <person name="Li N."/>
            <person name="Koren S."/>
            <person name="Jiang Y."/>
            <person name="Zimin A."/>
            <person name="Xu P."/>
            <person name="Phillippy A.M."/>
            <person name="Geng X."/>
            <person name="Song L."/>
            <person name="Sun F."/>
            <person name="Li C."/>
            <person name="Wang X."/>
            <person name="Chen A."/>
            <person name="Jin Y."/>
            <person name="Yuan Z."/>
            <person name="Yang Y."/>
            <person name="Tan S."/>
            <person name="Peatman E."/>
            <person name="Lu J."/>
            <person name="Qin Z."/>
            <person name="Dunham R."/>
            <person name="Li Z."/>
            <person name="Sonstegard T."/>
            <person name="Feng J."/>
            <person name="Danzmann R.G."/>
            <person name="Schroeder S."/>
            <person name="Scheffler B."/>
            <person name="Duke M.V."/>
            <person name="Ballard L."/>
            <person name="Kucuktas H."/>
            <person name="Kaltenboeck L."/>
            <person name="Liu H."/>
            <person name="Armbruster J."/>
            <person name="Xie Y."/>
            <person name="Kirby M.L."/>
            <person name="Tian Y."/>
            <person name="Flanagan M.E."/>
            <person name="Mu W."/>
            <person name="Waldbieser G.C."/>
        </authorList>
    </citation>
    <scope>NUCLEOTIDE SEQUENCE [LARGE SCALE GENOMIC DNA]</scope>
    <source>
        <strain evidence="28">SDA103</strain>
    </source>
</reference>
<dbReference type="Gene3D" id="1.20.1510.10">
    <property type="entry name" value="Cation efflux protein transmembrane domain"/>
    <property type="match status" value="1"/>
</dbReference>
<evidence type="ECO:0000256" key="1">
    <source>
        <dbReference type="ARBA" id="ARBA00004107"/>
    </source>
</evidence>
<dbReference type="SUPFAM" id="SSF160240">
    <property type="entry name" value="Cation efflux protein cytoplasmic domain-like"/>
    <property type="match status" value="1"/>
</dbReference>
<evidence type="ECO:0000256" key="20">
    <source>
        <dbReference type="ARBA" id="ARBA00037129"/>
    </source>
</evidence>
<comment type="function">
    <text evidence="20">Probable proton-coupled zinc ion antiporter mediating the import of zinc from cytoplasm into synaptic vesicles and participating to cellular zinc ion homeostasis in the brain.</text>
</comment>
<evidence type="ECO:0000256" key="21">
    <source>
        <dbReference type="ARBA" id="ARBA00040652"/>
    </source>
</evidence>
<evidence type="ECO:0000256" key="5">
    <source>
        <dbReference type="ARBA" id="ARBA00022448"/>
    </source>
</evidence>
<dbReference type="GO" id="GO:0005765">
    <property type="term" value="C:lysosomal membrane"/>
    <property type="evidence" value="ECO:0007669"/>
    <property type="project" value="UniProtKB-SubCell"/>
</dbReference>
<evidence type="ECO:0000313" key="29">
    <source>
        <dbReference type="RefSeq" id="XP_017331780.1"/>
    </source>
</evidence>
<name>A0A2D0RP99_ICTPU</name>
<feature type="transmembrane region" description="Helical" evidence="25">
    <location>
        <begin position="99"/>
        <end position="116"/>
    </location>
</feature>
<dbReference type="NCBIfam" id="TIGR01297">
    <property type="entry name" value="CDF"/>
    <property type="match status" value="1"/>
</dbReference>
<evidence type="ECO:0000256" key="4">
    <source>
        <dbReference type="ARBA" id="ARBA00008873"/>
    </source>
</evidence>
<feature type="transmembrane region" description="Helical" evidence="25">
    <location>
        <begin position="137"/>
        <end position="159"/>
    </location>
</feature>
<keyword evidence="11" id="KW-0862">Zinc</keyword>
<keyword evidence="12" id="KW-0864">Zinc transport</keyword>
<keyword evidence="6" id="KW-0050">Antiport</keyword>
<dbReference type="PANTHER" id="PTHR11562">
    <property type="entry name" value="CATION EFFLUX PROTEIN/ ZINC TRANSPORTER"/>
    <property type="match status" value="1"/>
</dbReference>
<keyword evidence="28" id="KW-1185">Reference proteome</keyword>
<dbReference type="GO" id="GO:0043005">
    <property type="term" value="C:neuron projection"/>
    <property type="evidence" value="ECO:0007669"/>
    <property type="project" value="UniProtKB-KW"/>
</dbReference>
<protein>
    <recommendedName>
        <fullName evidence="21">Probable proton-coupled zinc antiporter SLC30A3</fullName>
    </recommendedName>
    <alternativeName>
        <fullName evidence="23">Solute carrier family 30 member 3</fullName>
    </alternativeName>
    <alternativeName>
        <fullName evidence="22">Zinc transporter 3</fullName>
    </alternativeName>
</protein>
<comment type="catalytic activity">
    <reaction evidence="24">
        <text>Zn(2+)(in) + 2 H(+)(out) = Zn(2+)(out) + 2 H(+)(in)</text>
        <dbReference type="Rhea" id="RHEA:72627"/>
        <dbReference type="ChEBI" id="CHEBI:15378"/>
        <dbReference type="ChEBI" id="CHEBI:29105"/>
    </reaction>
</comment>
<accession>A0A2D0RP99</accession>
<evidence type="ECO:0000259" key="26">
    <source>
        <dbReference type="Pfam" id="PF01545"/>
    </source>
</evidence>
<dbReference type="InterPro" id="IPR002524">
    <property type="entry name" value="Cation_efflux"/>
</dbReference>
<evidence type="ECO:0000313" key="28">
    <source>
        <dbReference type="Proteomes" id="UP000221080"/>
    </source>
</evidence>
<dbReference type="GO" id="GO:0015297">
    <property type="term" value="F:antiporter activity"/>
    <property type="evidence" value="ECO:0007669"/>
    <property type="project" value="UniProtKB-KW"/>
</dbReference>
<evidence type="ECO:0000256" key="12">
    <source>
        <dbReference type="ARBA" id="ARBA00022906"/>
    </source>
</evidence>
<dbReference type="Pfam" id="PF01545">
    <property type="entry name" value="Cation_efflux"/>
    <property type="match status" value="1"/>
</dbReference>
<comment type="similarity">
    <text evidence="4">Belongs to the cation diffusion facilitator (CDF) transporter (TC 2.A.4) family. SLC30A subfamily.</text>
</comment>
<dbReference type="PANTHER" id="PTHR11562:SF30">
    <property type="entry name" value="PROTON-COUPLED ZINC ANTIPORTER SLC30A3-RELATED"/>
    <property type="match status" value="1"/>
</dbReference>
<evidence type="ECO:0000256" key="10">
    <source>
        <dbReference type="ARBA" id="ARBA00022753"/>
    </source>
</evidence>
<keyword evidence="13 25" id="KW-1133">Transmembrane helix</keyword>
<evidence type="ECO:0000256" key="19">
    <source>
        <dbReference type="ARBA" id="ARBA00034102"/>
    </source>
</evidence>
<feature type="transmembrane region" description="Helical" evidence="25">
    <location>
        <begin position="209"/>
        <end position="232"/>
    </location>
</feature>
<evidence type="ECO:0000256" key="11">
    <source>
        <dbReference type="ARBA" id="ARBA00022833"/>
    </source>
</evidence>
<dbReference type="GO" id="GO:0005886">
    <property type="term" value="C:plasma membrane"/>
    <property type="evidence" value="ECO:0007669"/>
    <property type="project" value="TreeGrafter"/>
</dbReference>
<dbReference type="Pfam" id="PF16916">
    <property type="entry name" value="ZT_dimer"/>
    <property type="match status" value="1"/>
</dbReference>
<dbReference type="SUPFAM" id="SSF161111">
    <property type="entry name" value="Cation efflux protein transmembrane domain-like"/>
    <property type="match status" value="1"/>
</dbReference>
<evidence type="ECO:0000256" key="14">
    <source>
        <dbReference type="ARBA" id="ARBA00023018"/>
    </source>
</evidence>
<dbReference type="GO" id="GO:0046872">
    <property type="term" value="F:metal ion binding"/>
    <property type="evidence" value="ECO:0007669"/>
    <property type="project" value="UniProtKB-KW"/>
</dbReference>
<organism evidence="28 29">
    <name type="scientific">Ictalurus punctatus</name>
    <name type="common">Channel catfish</name>
    <name type="synonym">Silurus punctatus</name>
    <dbReference type="NCBI Taxonomy" id="7998"/>
    <lineage>
        <taxon>Eukaryota</taxon>
        <taxon>Metazoa</taxon>
        <taxon>Chordata</taxon>
        <taxon>Craniata</taxon>
        <taxon>Vertebrata</taxon>
        <taxon>Euteleostomi</taxon>
        <taxon>Actinopterygii</taxon>
        <taxon>Neopterygii</taxon>
        <taxon>Teleostei</taxon>
        <taxon>Ostariophysi</taxon>
        <taxon>Siluriformes</taxon>
        <taxon>Ictaluridae</taxon>
        <taxon>Ictalurus</taxon>
    </lineage>
</organism>
<dbReference type="AlphaFoldDB" id="A0A2D0RP99"/>
<feature type="transmembrane region" description="Helical" evidence="25">
    <location>
        <begin position="165"/>
        <end position="188"/>
    </location>
</feature>
<keyword evidence="14" id="KW-0770">Synapse</keyword>
<dbReference type="OrthoDB" id="9944568at2759"/>
<evidence type="ECO:0000256" key="2">
    <source>
        <dbReference type="ARBA" id="ARBA00004155"/>
    </source>
</evidence>
<evidence type="ECO:0000256" key="25">
    <source>
        <dbReference type="SAM" id="Phobius"/>
    </source>
</evidence>
<keyword evidence="7" id="KW-0771">Synaptosome</keyword>
<evidence type="ECO:0000256" key="13">
    <source>
        <dbReference type="ARBA" id="ARBA00022989"/>
    </source>
</evidence>
<feature type="transmembrane region" description="Helical" evidence="25">
    <location>
        <begin position="238"/>
        <end position="259"/>
    </location>
</feature>
<dbReference type="Proteomes" id="UP000221080">
    <property type="component" value="Chromosome 9"/>
</dbReference>
<evidence type="ECO:0000256" key="24">
    <source>
        <dbReference type="ARBA" id="ARBA00048349"/>
    </source>
</evidence>
<keyword evidence="15" id="KW-0406">Ion transport</keyword>
<dbReference type="KEGG" id="ipu:108270044"/>
<dbReference type="GO" id="GO:0031902">
    <property type="term" value="C:late endosome membrane"/>
    <property type="evidence" value="ECO:0007669"/>
    <property type="project" value="UniProtKB-SubCell"/>
</dbReference>
<evidence type="ECO:0000256" key="22">
    <source>
        <dbReference type="ARBA" id="ARBA00042040"/>
    </source>
</evidence>
<keyword evidence="9" id="KW-0479">Metal-binding</keyword>
<evidence type="ECO:0000256" key="16">
    <source>
        <dbReference type="ARBA" id="ARBA00023136"/>
    </source>
</evidence>
<evidence type="ECO:0000256" key="3">
    <source>
        <dbReference type="ARBA" id="ARBA00004644"/>
    </source>
</evidence>
<dbReference type="GO" id="GO:0010043">
    <property type="term" value="P:response to zinc ion"/>
    <property type="evidence" value="ECO:0007669"/>
    <property type="project" value="TreeGrafter"/>
</dbReference>
<evidence type="ECO:0000256" key="8">
    <source>
        <dbReference type="ARBA" id="ARBA00022692"/>
    </source>
</evidence>
<dbReference type="STRING" id="7998.ENSIPUP00000005204"/>
<dbReference type="GO" id="GO:0030672">
    <property type="term" value="C:synaptic vesicle membrane"/>
    <property type="evidence" value="ECO:0007669"/>
    <property type="project" value="UniProtKB-SubCell"/>
</dbReference>
<evidence type="ECO:0000256" key="6">
    <source>
        <dbReference type="ARBA" id="ARBA00022449"/>
    </source>
</evidence>
<dbReference type="InterPro" id="IPR027470">
    <property type="entry name" value="Cation_efflux_CTD"/>
</dbReference>
<dbReference type="FunFam" id="1.20.1510.10:FF:000002">
    <property type="entry name" value="zinc transporter 3 isoform X1"/>
    <property type="match status" value="1"/>
</dbReference>
<evidence type="ECO:0000259" key="27">
    <source>
        <dbReference type="Pfam" id="PF16916"/>
    </source>
</evidence>
<feature type="domain" description="Cation efflux protein transmembrane" evidence="26">
    <location>
        <begin position="67"/>
        <end position="267"/>
    </location>
</feature>
<dbReference type="InterPro" id="IPR058533">
    <property type="entry name" value="Cation_efflux_TM"/>
</dbReference>
<keyword evidence="10" id="KW-0967">Endosome</keyword>
<reference evidence="29" key="2">
    <citation type="submission" date="2025-08" db="UniProtKB">
        <authorList>
            <consortium name="RefSeq"/>
        </authorList>
    </citation>
    <scope>IDENTIFICATION</scope>
    <source>
        <tissue evidence="29">Blood</tissue>
    </source>
</reference>
<proteinExistence type="inferred from homology"/>
<evidence type="ECO:0000256" key="18">
    <source>
        <dbReference type="ARBA" id="ARBA00023329"/>
    </source>
</evidence>
<evidence type="ECO:0000256" key="15">
    <source>
        <dbReference type="ARBA" id="ARBA00023065"/>
    </source>
</evidence>
<keyword evidence="16 25" id="KW-0472">Membrane</keyword>
<keyword evidence="18" id="KW-0968">Cytoplasmic vesicle</keyword>